<comment type="caution">
    <text evidence="1">The sequence shown here is derived from an EMBL/GenBank/DDBJ whole genome shotgun (WGS) entry which is preliminary data.</text>
</comment>
<name>X1NRY6_9ZZZZ</name>
<organism evidence="1">
    <name type="scientific">marine sediment metagenome</name>
    <dbReference type="NCBI Taxonomy" id="412755"/>
    <lineage>
        <taxon>unclassified sequences</taxon>
        <taxon>metagenomes</taxon>
        <taxon>ecological metagenomes</taxon>
    </lineage>
</organism>
<feature type="non-terminal residue" evidence="1">
    <location>
        <position position="264"/>
    </location>
</feature>
<gene>
    <name evidence="1" type="ORF">S06H3_41749</name>
</gene>
<evidence type="ECO:0000313" key="1">
    <source>
        <dbReference type="EMBL" id="GAI46368.1"/>
    </source>
</evidence>
<sequence>LNTLFSLSFNSQFLYNEGEWILATEASCPSGCGPIEKNGETSCINCPIPCQWGGGEFENKTCRPLEETGEWTCGVEIPIGEAMDRTFLLSSKMANAFEATIDSANLMAEKTDEILDSIEGWNCQDICSTGCFKYYRIVDGVLVTNPPQPADCAPTKSYSRNVSEECQNCATPASCQEECADDRCPDECCYTDVSQTDPLTDEPITCRYCPGQYDKRCVRRSCGGCCDQYFNPIIDAYSNIEILQKDLEETIKEGNKPEKFERDY</sequence>
<protein>
    <submittedName>
        <fullName evidence="1">Uncharacterized protein</fullName>
    </submittedName>
</protein>
<accession>X1NRY6</accession>
<reference evidence="1" key="1">
    <citation type="journal article" date="2014" name="Front. Microbiol.">
        <title>High frequency of phylogenetically diverse reductive dehalogenase-homologous genes in deep subseafloor sedimentary metagenomes.</title>
        <authorList>
            <person name="Kawai M."/>
            <person name="Futagami T."/>
            <person name="Toyoda A."/>
            <person name="Takaki Y."/>
            <person name="Nishi S."/>
            <person name="Hori S."/>
            <person name="Arai W."/>
            <person name="Tsubouchi T."/>
            <person name="Morono Y."/>
            <person name="Uchiyama I."/>
            <person name="Ito T."/>
            <person name="Fujiyama A."/>
            <person name="Inagaki F."/>
            <person name="Takami H."/>
        </authorList>
    </citation>
    <scope>NUCLEOTIDE SEQUENCE</scope>
    <source>
        <strain evidence="1">Expedition CK06-06</strain>
    </source>
</reference>
<dbReference type="AlphaFoldDB" id="X1NRY6"/>
<proteinExistence type="predicted"/>
<dbReference type="EMBL" id="BARV01025765">
    <property type="protein sequence ID" value="GAI46368.1"/>
    <property type="molecule type" value="Genomic_DNA"/>
</dbReference>
<feature type="non-terminal residue" evidence="1">
    <location>
        <position position="1"/>
    </location>
</feature>